<reference evidence="9 10" key="1">
    <citation type="submission" date="2016-11" db="EMBL/GenBank/DDBJ databases">
        <authorList>
            <person name="Jaros S."/>
            <person name="Januszkiewicz K."/>
            <person name="Wedrychowicz H."/>
        </authorList>
    </citation>
    <scope>NUCLEOTIDE SEQUENCE [LARGE SCALE GENOMIC DNA]</scope>
    <source>
        <strain evidence="9 10">DSM 2631</strain>
    </source>
</reference>
<dbReference type="SUPFAM" id="SSF101821">
    <property type="entry name" value="Aminopeptidase/glucanase lid domain"/>
    <property type="match status" value="1"/>
</dbReference>
<dbReference type="InterPro" id="IPR051464">
    <property type="entry name" value="Peptidase_M42_aminopept"/>
</dbReference>
<dbReference type="AlphaFoldDB" id="A0A1M4UGW5"/>
<comment type="similarity">
    <text evidence="1 6">Belongs to the peptidase M42 family.</text>
</comment>
<evidence type="ECO:0000256" key="7">
    <source>
        <dbReference type="PIRSR" id="PIRSR001123-1"/>
    </source>
</evidence>
<evidence type="ECO:0000256" key="3">
    <source>
        <dbReference type="ARBA" id="ARBA00022670"/>
    </source>
</evidence>
<dbReference type="EMBL" id="FQVM01000005">
    <property type="protein sequence ID" value="SHE55976.1"/>
    <property type="molecule type" value="Genomic_DNA"/>
</dbReference>
<dbReference type="SUPFAM" id="SSF53187">
    <property type="entry name" value="Zn-dependent exopeptidases"/>
    <property type="match status" value="1"/>
</dbReference>
<feature type="active site" description="Proton acceptor" evidence="7">
    <location>
        <position position="221"/>
    </location>
</feature>
<sequence>MYINIENTLKNLKKYLDIPSPGGYTKNASIELEKDFKKLGLKTYFTKKGALIGTIEGNFSNKEISISAHIDTLGGIIKEINKDGTIRFHKIGGGAYNSLEGENCTIITRKNKTYRGSIVPKHRATHIYGVDVVSQKKDEFNMILRLDEIVCSKEDVLKLGINVGDFISMDPRFEVTESGFIKSRYLDNKSAIAMILEVLNIMNENNLKPKYTTNFIISNFEEQGHGVSYVPPKTEELLAIDIGPVGEGQTSTEFGVTIAAKDKRTVYDYDFRNKLIDICENNNIDFNVDVFNFYSSDSSQAIARGLDVNFACIGPGVDGTHHYERTHIKALENTINLLLHYITE</sequence>
<evidence type="ECO:0000256" key="8">
    <source>
        <dbReference type="PIRSR" id="PIRSR001123-2"/>
    </source>
</evidence>
<feature type="binding site" evidence="8">
    <location>
        <position position="187"/>
    </location>
    <ligand>
        <name>Zn(2+)</name>
        <dbReference type="ChEBI" id="CHEBI:29105"/>
        <label>2</label>
    </ligand>
</feature>
<dbReference type="OrthoDB" id="361940at2"/>
<evidence type="ECO:0000256" key="1">
    <source>
        <dbReference type="ARBA" id="ARBA00006272"/>
    </source>
</evidence>
<keyword evidence="4 8" id="KW-0479">Metal-binding</keyword>
<dbReference type="PANTHER" id="PTHR32481:SF7">
    <property type="entry name" value="AMINOPEPTIDASE YHFE-RELATED"/>
    <property type="match status" value="1"/>
</dbReference>
<keyword evidence="2 9" id="KW-0031">Aminopeptidase</keyword>
<dbReference type="GO" id="GO:0046872">
    <property type="term" value="F:metal ion binding"/>
    <property type="evidence" value="ECO:0007669"/>
    <property type="project" value="UniProtKB-UniRule"/>
</dbReference>
<evidence type="ECO:0000313" key="10">
    <source>
        <dbReference type="Proteomes" id="UP000184035"/>
    </source>
</evidence>
<comment type="cofactor">
    <cofactor evidence="8">
        <name>a divalent metal cation</name>
        <dbReference type="ChEBI" id="CHEBI:60240"/>
    </cofactor>
    <text evidence="8">Binds 2 divalent metal cations per subunit.</text>
</comment>
<dbReference type="Pfam" id="PF05343">
    <property type="entry name" value="Peptidase_M42"/>
    <property type="match status" value="1"/>
</dbReference>
<feature type="binding site" evidence="8">
    <location>
        <position position="187"/>
    </location>
    <ligand>
        <name>Zn(2+)</name>
        <dbReference type="ChEBI" id="CHEBI:29105"/>
        <label>1</label>
    </ligand>
</feature>
<feature type="binding site" evidence="8">
    <location>
        <position position="222"/>
    </location>
    <ligand>
        <name>Zn(2+)</name>
        <dbReference type="ChEBI" id="CHEBI:29105"/>
        <label>2</label>
    </ligand>
</feature>
<evidence type="ECO:0000313" key="9">
    <source>
        <dbReference type="EMBL" id="SHE55976.1"/>
    </source>
</evidence>
<evidence type="ECO:0000256" key="6">
    <source>
        <dbReference type="PIRNR" id="PIRNR001123"/>
    </source>
</evidence>
<dbReference type="PIRSF" id="PIRSF001123">
    <property type="entry name" value="PepA_GA"/>
    <property type="match status" value="1"/>
</dbReference>
<dbReference type="CDD" id="cd05657">
    <property type="entry name" value="M42_glucanase_like"/>
    <property type="match status" value="1"/>
</dbReference>
<dbReference type="STRING" id="1533.SAMN05443638_10511"/>
<dbReference type="InterPro" id="IPR008007">
    <property type="entry name" value="Peptidase_M42"/>
</dbReference>
<gene>
    <name evidence="9" type="ORF">SAMN05443638_10511</name>
</gene>
<evidence type="ECO:0000256" key="2">
    <source>
        <dbReference type="ARBA" id="ARBA00022438"/>
    </source>
</evidence>
<dbReference type="Gene3D" id="2.40.30.40">
    <property type="entry name" value="Peptidase M42, domain 2"/>
    <property type="match status" value="1"/>
</dbReference>
<dbReference type="RefSeq" id="WP_072893444.1">
    <property type="nucleotide sequence ID" value="NZ_FQVM01000005.1"/>
</dbReference>
<protein>
    <submittedName>
        <fullName evidence="9">Putative aminopeptidase FrvX</fullName>
    </submittedName>
</protein>
<dbReference type="GO" id="GO:0006508">
    <property type="term" value="P:proteolysis"/>
    <property type="evidence" value="ECO:0007669"/>
    <property type="project" value="UniProtKB-KW"/>
</dbReference>
<keyword evidence="10" id="KW-1185">Reference proteome</keyword>
<feature type="binding site" evidence="8">
    <location>
        <position position="69"/>
    </location>
    <ligand>
        <name>Zn(2+)</name>
        <dbReference type="ChEBI" id="CHEBI:29105"/>
        <label>1</label>
    </ligand>
</feature>
<feature type="binding site" evidence="8">
    <location>
        <position position="241"/>
    </location>
    <ligand>
        <name>Zn(2+)</name>
        <dbReference type="ChEBI" id="CHEBI:29105"/>
        <label>1</label>
    </ligand>
</feature>
<dbReference type="Proteomes" id="UP000184035">
    <property type="component" value="Unassembled WGS sequence"/>
</dbReference>
<keyword evidence="5" id="KW-0378">Hydrolase</keyword>
<proteinExistence type="inferred from homology"/>
<feature type="binding site" evidence="8">
    <location>
        <position position="321"/>
    </location>
    <ligand>
        <name>Zn(2+)</name>
        <dbReference type="ChEBI" id="CHEBI:29105"/>
        <label>2</label>
    </ligand>
</feature>
<dbReference type="GO" id="GO:0004177">
    <property type="term" value="F:aminopeptidase activity"/>
    <property type="evidence" value="ECO:0007669"/>
    <property type="project" value="UniProtKB-UniRule"/>
</dbReference>
<dbReference type="InterPro" id="IPR023367">
    <property type="entry name" value="Peptidase_M42_dom2"/>
</dbReference>
<keyword evidence="3" id="KW-0645">Protease</keyword>
<dbReference type="Gene3D" id="3.40.630.10">
    <property type="entry name" value="Zn peptidases"/>
    <property type="match status" value="1"/>
</dbReference>
<evidence type="ECO:0000256" key="4">
    <source>
        <dbReference type="ARBA" id="ARBA00022723"/>
    </source>
</evidence>
<organism evidence="9 10">
    <name type="scientific">Clostridium fallax</name>
    <dbReference type="NCBI Taxonomy" id="1533"/>
    <lineage>
        <taxon>Bacteria</taxon>
        <taxon>Bacillati</taxon>
        <taxon>Bacillota</taxon>
        <taxon>Clostridia</taxon>
        <taxon>Eubacteriales</taxon>
        <taxon>Clostridiaceae</taxon>
        <taxon>Clostridium</taxon>
    </lineage>
</organism>
<accession>A0A1M4UGW5</accession>
<dbReference type="PANTHER" id="PTHR32481">
    <property type="entry name" value="AMINOPEPTIDASE"/>
    <property type="match status" value="1"/>
</dbReference>
<evidence type="ECO:0000256" key="5">
    <source>
        <dbReference type="ARBA" id="ARBA00022801"/>
    </source>
</evidence>
<name>A0A1M4UGW5_9CLOT</name>